<evidence type="ECO:0000313" key="2">
    <source>
        <dbReference type="EMBL" id="GJT18124.1"/>
    </source>
</evidence>
<reference evidence="2" key="2">
    <citation type="submission" date="2022-01" db="EMBL/GenBank/DDBJ databases">
        <authorList>
            <person name="Yamashiro T."/>
            <person name="Shiraishi A."/>
            <person name="Satake H."/>
            <person name="Nakayama K."/>
        </authorList>
    </citation>
    <scope>NUCLEOTIDE SEQUENCE</scope>
</reference>
<comment type="caution">
    <text evidence="2">The sequence shown here is derived from an EMBL/GenBank/DDBJ whole genome shotgun (WGS) entry which is preliminary data.</text>
</comment>
<keyword evidence="3" id="KW-1185">Reference proteome</keyword>
<feature type="compositionally biased region" description="Basic residues" evidence="1">
    <location>
        <begin position="171"/>
        <end position="182"/>
    </location>
</feature>
<accession>A0ABQ5BV30</accession>
<feature type="region of interest" description="Disordered" evidence="1">
    <location>
        <begin position="140"/>
        <end position="182"/>
    </location>
</feature>
<organism evidence="2 3">
    <name type="scientific">Tanacetum coccineum</name>
    <dbReference type="NCBI Taxonomy" id="301880"/>
    <lineage>
        <taxon>Eukaryota</taxon>
        <taxon>Viridiplantae</taxon>
        <taxon>Streptophyta</taxon>
        <taxon>Embryophyta</taxon>
        <taxon>Tracheophyta</taxon>
        <taxon>Spermatophyta</taxon>
        <taxon>Magnoliopsida</taxon>
        <taxon>eudicotyledons</taxon>
        <taxon>Gunneridae</taxon>
        <taxon>Pentapetalae</taxon>
        <taxon>asterids</taxon>
        <taxon>campanulids</taxon>
        <taxon>Asterales</taxon>
        <taxon>Asteraceae</taxon>
        <taxon>Asteroideae</taxon>
        <taxon>Anthemideae</taxon>
        <taxon>Anthemidinae</taxon>
        <taxon>Tanacetum</taxon>
    </lineage>
</organism>
<evidence type="ECO:0000256" key="1">
    <source>
        <dbReference type="SAM" id="MobiDB-lite"/>
    </source>
</evidence>
<name>A0ABQ5BV30_9ASTR</name>
<evidence type="ECO:0000313" key="3">
    <source>
        <dbReference type="Proteomes" id="UP001151760"/>
    </source>
</evidence>
<reference evidence="2" key="1">
    <citation type="journal article" date="2022" name="Int. J. Mol. Sci.">
        <title>Draft Genome of Tanacetum Coccineum: Genomic Comparison of Closely Related Tanacetum-Family Plants.</title>
        <authorList>
            <person name="Yamashiro T."/>
            <person name="Shiraishi A."/>
            <person name="Nakayama K."/>
            <person name="Satake H."/>
        </authorList>
    </citation>
    <scope>NUCLEOTIDE SEQUENCE</scope>
</reference>
<protein>
    <submittedName>
        <fullName evidence="2">Uncharacterized protein</fullName>
    </submittedName>
</protein>
<dbReference type="Proteomes" id="UP001151760">
    <property type="component" value="Unassembled WGS sequence"/>
</dbReference>
<feature type="compositionally biased region" description="Basic and acidic residues" evidence="1">
    <location>
        <begin position="326"/>
        <end position="335"/>
    </location>
</feature>
<dbReference type="EMBL" id="BQNB010013613">
    <property type="protein sequence ID" value="GJT18124.1"/>
    <property type="molecule type" value="Genomic_DNA"/>
</dbReference>
<feature type="compositionally biased region" description="Acidic residues" evidence="1">
    <location>
        <begin position="359"/>
        <end position="380"/>
    </location>
</feature>
<proteinExistence type="predicted"/>
<gene>
    <name evidence="2" type="ORF">Tco_0876830</name>
</gene>
<sequence>MSLKSLCSSSGTQSRRSKTLNLMNSSWPTRSALSMLKSLERFWIYVQEWKVKNLHRENIDYPKLIWEDFAFQIDHGKERKSRRETMPFPRFTKIIINHFLSQHKSLSNLKYQHYHTIKDDGIVSRLKFVRIGEDYQEYGLKSRGKGSQGKKTKDTSVADVDVSEESDSKPAKRRTASRRVVKKKVTISATDNIIPDPDFALELEKTGSRSTRGVVIEDTPSAPKPKPASSKPKLKGVQSLTPKEQEAIDVMQALKESKKTSRRQPGIGGSTEGTGRIPRVLDESTVVSATSSEGTSSKPKSEYSEEDLSGEEEIDWIDSEEDDEKKDDIDDDKSINLEITDDEETNDEVLQGKERVNDNEDEEMINTEVEESGNGNEEDTDAAKADAKKTEEAKDDSKKSELPLTSSSLSISLGFGDQFLKLSSDTSLIGTVKDTTYAEISSLLDIKIQSEVPHIMSPSMLKVHVFVIFQPSVLILVQETPSSAPVTTLLTKLEKDVFKLKKIDHSTKALATLKSQVPSVVKQYLGSKIRDDLQKVLRRHTTDIIQKYSVKPAPESSKIQTPTINLEQESEKSASEILKIKKEQVEKQKIPKYTIKSTDKAALKEYD</sequence>
<feature type="compositionally biased region" description="Basic and acidic residues" evidence="1">
    <location>
        <begin position="381"/>
        <end position="401"/>
    </location>
</feature>
<feature type="compositionally biased region" description="Acidic residues" evidence="1">
    <location>
        <begin position="304"/>
        <end position="325"/>
    </location>
</feature>
<feature type="region of interest" description="Disordered" evidence="1">
    <location>
        <begin position="207"/>
        <end position="402"/>
    </location>
</feature>
<feature type="compositionally biased region" description="Polar residues" evidence="1">
    <location>
        <begin position="285"/>
        <end position="298"/>
    </location>
</feature>